<feature type="domain" description="DUF4283" evidence="2">
    <location>
        <begin position="208"/>
        <end position="261"/>
    </location>
</feature>
<sequence>MINTGSLDLEALKTRKSQLKVQDFGHYKDDATIVSKHVRKPVRGSLNPNSSQPIGNNITSPKDVSDGYIGTRSSLGSKNVNISDGTQSNSQYSVLDNPNTEPSVKEAGPSVRYVILSESACWLKNTPIIDDNPLVKASLNADDYMSGMVSPSDPIAPIHEDPIVKSADINTKLTSYDGAAGASSKDQPKVHSNFRPLRMAFLVVEYYARNNWGNHGLKRITMNNKGFFFFNLDSRAGLKAVLEGNPWLIRNSLIILKKWSIGTGLLKEELTRIPIWVKLHDVPLQVFEEDDISRSSFPWCLIEVNSEADLVDIVTIGIPSLTGMISLKKSSCEYRLDAAQKRKGKSKSTNGGQFAGPSVKQKTIITSSKNDNIITSNSYSALNDEKQDEEEVENVYGESANLFPNTKTGGSSSFTVAVG</sequence>
<dbReference type="Pfam" id="PF14111">
    <property type="entry name" value="DUF4283"/>
    <property type="match status" value="1"/>
</dbReference>
<evidence type="ECO:0000313" key="4">
    <source>
        <dbReference type="Proteomes" id="UP001151760"/>
    </source>
</evidence>
<proteinExistence type="predicted"/>
<protein>
    <submittedName>
        <fullName evidence="3">Zinc knuckle CX2CX4HX4C containing protein</fullName>
    </submittedName>
</protein>
<feature type="compositionally biased region" description="Polar residues" evidence="1">
    <location>
        <begin position="71"/>
        <end position="102"/>
    </location>
</feature>
<name>A0ABQ5IIA8_9ASTR</name>
<reference evidence="3" key="2">
    <citation type="submission" date="2022-01" db="EMBL/GenBank/DDBJ databases">
        <authorList>
            <person name="Yamashiro T."/>
            <person name="Shiraishi A."/>
            <person name="Satake H."/>
            <person name="Nakayama K."/>
        </authorList>
    </citation>
    <scope>NUCLEOTIDE SEQUENCE</scope>
</reference>
<dbReference type="InterPro" id="IPR040256">
    <property type="entry name" value="At4g02000-like"/>
</dbReference>
<comment type="caution">
    <text evidence="3">The sequence shown here is derived from an EMBL/GenBank/DDBJ whole genome shotgun (WGS) entry which is preliminary data.</text>
</comment>
<evidence type="ECO:0000259" key="2">
    <source>
        <dbReference type="Pfam" id="PF14111"/>
    </source>
</evidence>
<gene>
    <name evidence="3" type="ORF">Tco_1110242</name>
</gene>
<evidence type="ECO:0000313" key="3">
    <source>
        <dbReference type="EMBL" id="GJT99903.1"/>
    </source>
</evidence>
<accession>A0ABQ5IIA8</accession>
<feature type="region of interest" description="Disordered" evidence="1">
    <location>
        <begin position="399"/>
        <end position="419"/>
    </location>
</feature>
<feature type="compositionally biased region" description="Polar residues" evidence="1">
    <location>
        <begin position="402"/>
        <end position="419"/>
    </location>
</feature>
<keyword evidence="4" id="KW-1185">Reference proteome</keyword>
<organism evidence="3 4">
    <name type="scientific">Tanacetum coccineum</name>
    <dbReference type="NCBI Taxonomy" id="301880"/>
    <lineage>
        <taxon>Eukaryota</taxon>
        <taxon>Viridiplantae</taxon>
        <taxon>Streptophyta</taxon>
        <taxon>Embryophyta</taxon>
        <taxon>Tracheophyta</taxon>
        <taxon>Spermatophyta</taxon>
        <taxon>Magnoliopsida</taxon>
        <taxon>eudicotyledons</taxon>
        <taxon>Gunneridae</taxon>
        <taxon>Pentapetalae</taxon>
        <taxon>asterids</taxon>
        <taxon>campanulids</taxon>
        <taxon>Asterales</taxon>
        <taxon>Asteraceae</taxon>
        <taxon>Asteroideae</taxon>
        <taxon>Anthemideae</taxon>
        <taxon>Anthemidinae</taxon>
        <taxon>Tanacetum</taxon>
    </lineage>
</organism>
<dbReference type="PANTHER" id="PTHR31286:SF99">
    <property type="entry name" value="DUF4283 DOMAIN-CONTAINING PROTEIN"/>
    <property type="match status" value="1"/>
</dbReference>
<evidence type="ECO:0000256" key="1">
    <source>
        <dbReference type="SAM" id="MobiDB-lite"/>
    </source>
</evidence>
<dbReference type="EMBL" id="BQNB010020812">
    <property type="protein sequence ID" value="GJT99903.1"/>
    <property type="molecule type" value="Genomic_DNA"/>
</dbReference>
<dbReference type="Proteomes" id="UP001151760">
    <property type="component" value="Unassembled WGS sequence"/>
</dbReference>
<dbReference type="PANTHER" id="PTHR31286">
    <property type="entry name" value="GLYCINE-RICH CELL WALL STRUCTURAL PROTEIN 1.8-LIKE"/>
    <property type="match status" value="1"/>
</dbReference>
<feature type="region of interest" description="Disordered" evidence="1">
    <location>
        <begin position="41"/>
        <end position="105"/>
    </location>
</feature>
<dbReference type="InterPro" id="IPR025558">
    <property type="entry name" value="DUF4283"/>
</dbReference>
<feature type="compositionally biased region" description="Polar residues" evidence="1">
    <location>
        <begin position="46"/>
        <end position="62"/>
    </location>
</feature>
<reference evidence="3" key="1">
    <citation type="journal article" date="2022" name="Int. J. Mol. Sci.">
        <title>Draft Genome of Tanacetum Coccineum: Genomic Comparison of Closely Related Tanacetum-Family Plants.</title>
        <authorList>
            <person name="Yamashiro T."/>
            <person name="Shiraishi A."/>
            <person name="Nakayama K."/>
            <person name="Satake H."/>
        </authorList>
    </citation>
    <scope>NUCLEOTIDE SEQUENCE</scope>
</reference>